<dbReference type="EMBL" id="KN549472">
    <property type="protein sequence ID" value="KHJ97322.1"/>
    <property type="molecule type" value="Genomic_DNA"/>
</dbReference>
<proteinExistence type="predicted"/>
<reference evidence="1 2" key="1">
    <citation type="submission" date="2014-03" db="EMBL/GenBank/DDBJ databases">
        <title>Draft genome of the hookworm Oesophagostomum dentatum.</title>
        <authorList>
            <person name="Mitreva M."/>
        </authorList>
    </citation>
    <scope>NUCLEOTIDE SEQUENCE [LARGE SCALE GENOMIC DNA]</scope>
    <source>
        <strain evidence="1 2">OD-Hann</strain>
    </source>
</reference>
<organism evidence="1 2">
    <name type="scientific">Oesophagostomum dentatum</name>
    <name type="common">Nodular worm</name>
    <dbReference type="NCBI Taxonomy" id="61180"/>
    <lineage>
        <taxon>Eukaryota</taxon>
        <taxon>Metazoa</taxon>
        <taxon>Ecdysozoa</taxon>
        <taxon>Nematoda</taxon>
        <taxon>Chromadorea</taxon>
        <taxon>Rhabditida</taxon>
        <taxon>Rhabditina</taxon>
        <taxon>Rhabditomorpha</taxon>
        <taxon>Strongyloidea</taxon>
        <taxon>Strongylidae</taxon>
        <taxon>Oesophagostomum</taxon>
    </lineage>
</organism>
<name>A0A0B1TNB0_OESDE</name>
<evidence type="ECO:0000313" key="1">
    <source>
        <dbReference type="EMBL" id="KHJ97322.1"/>
    </source>
</evidence>
<protein>
    <submittedName>
        <fullName evidence="1">Uncharacterized protein</fullName>
    </submittedName>
</protein>
<accession>A0A0B1TNB0</accession>
<dbReference type="AlphaFoldDB" id="A0A0B1TNB0"/>
<sequence length="82" mass="9544">MDEDVTIANRQDLVVRPSLSSGRRLRPLKRLSFVWNAQNASTRNNWLLSDASTSSWEDKRRHVDRLSNSKHVRLLLLMVISE</sequence>
<gene>
    <name evidence="1" type="ORF">OESDEN_02699</name>
</gene>
<keyword evidence="2" id="KW-1185">Reference proteome</keyword>
<dbReference type="Proteomes" id="UP000053660">
    <property type="component" value="Unassembled WGS sequence"/>
</dbReference>
<evidence type="ECO:0000313" key="2">
    <source>
        <dbReference type="Proteomes" id="UP000053660"/>
    </source>
</evidence>